<gene>
    <name evidence="1" type="ORF">GCM10011512_09170</name>
</gene>
<dbReference type="InterPro" id="IPR003673">
    <property type="entry name" value="CoA-Trfase_fam_III"/>
</dbReference>
<evidence type="ECO:0000313" key="2">
    <source>
        <dbReference type="Proteomes" id="UP000597761"/>
    </source>
</evidence>
<dbReference type="InterPro" id="IPR023606">
    <property type="entry name" value="CoA-Trfase_III_dom_1_sf"/>
</dbReference>
<comment type="caution">
    <text evidence="1">The sequence shown here is derived from an EMBL/GenBank/DDBJ whole genome shotgun (WGS) entry which is preliminary data.</text>
</comment>
<dbReference type="EMBL" id="BMJI01000003">
    <property type="protein sequence ID" value="GGC84497.1"/>
    <property type="molecule type" value="Genomic_DNA"/>
</dbReference>
<dbReference type="Proteomes" id="UP000597761">
    <property type="component" value="Unassembled WGS sequence"/>
</dbReference>
<protein>
    <recommendedName>
        <fullName evidence="3">CoA transferase</fullName>
    </recommendedName>
</protein>
<accession>A0ABQ1NSS5</accession>
<dbReference type="Gene3D" id="3.30.1540.10">
    <property type="entry name" value="formyl-coa transferase, domain 3"/>
    <property type="match status" value="1"/>
</dbReference>
<name>A0ABQ1NSS5_9MICC</name>
<sequence length="288" mass="30054">MNAPVTRQSHPLVGVTVVSLAINLPGPLAVGRLASLGASVTKVEPPSGDPLRAAAPAWYRDLHRDVTVVTLDLKREAARLEELLTGADVLVTAMRAEAAARLGLPELVARLGLAHVEIVGHDDGRPGHDLTFQAEAGLLSSTDAELSMPVAPVADLLGAERAVSAALVALRLREVGAPAHQRVVLAEAAHDAAAALRHGLTGPGTPLGGGLEQYGLYATADGHVAVAAIEPHFAARLTQLVGGTRAELTARFAEDTSAAWERFGRERDLPIVTVHQISQHDQPTEGDT</sequence>
<keyword evidence="2" id="KW-1185">Reference proteome</keyword>
<dbReference type="PANTHER" id="PTHR48228">
    <property type="entry name" value="SUCCINYL-COA--D-CITRAMALATE COA-TRANSFERASE"/>
    <property type="match status" value="1"/>
</dbReference>
<evidence type="ECO:0008006" key="3">
    <source>
        <dbReference type="Google" id="ProtNLM"/>
    </source>
</evidence>
<organism evidence="1 2">
    <name type="scientific">Tersicoccus solisilvae</name>
    <dbReference type="NCBI Taxonomy" id="1882339"/>
    <lineage>
        <taxon>Bacteria</taxon>
        <taxon>Bacillati</taxon>
        <taxon>Actinomycetota</taxon>
        <taxon>Actinomycetes</taxon>
        <taxon>Micrococcales</taxon>
        <taxon>Micrococcaceae</taxon>
        <taxon>Tersicoccus</taxon>
    </lineage>
</organism>
<dbReference type="InterPro" id="IPR044855">
    <property type="entry name" value="CoA-Trfase_III_dom3_sf"/>
</dbReference>
<reference evidence="2" key="1">
    <citation type="journal article" date="2019" name="Int. J. Syst. Evol. Microbiol.">
        <title>The Global Catalogue of Microorganisms (GCM) 10K type strain sequencing project: providing services to taxonomists for standard genome sequencing and annotation.</title>
        <authorList>
            <consortium name="The Broad Institute Genomics Platform"/>
            <consortium name="The Broad Institute Genome Sequencing Center for Infectious Disease"/>
            <person name="Wu L."/>
            <person name="Ma J."/>
        </authorList>
    </citation>
    <scope>NUCLEOTIDE SEQUENCE [LARGE SCALE GENOMIC DNA]</scope>
    <source>
        <strain evidence="2">CGMCC 1.15480</strain>
    </source>
</reference>
<dbReference type="Pfam" id="PF02515">
    <property type="entry name" value="CoA_transf_3"/>
    <property type="match status" value="1"/>
</dbReference>
<dbReference type="PANTHER" id="PTHR48228:SF5">
    <property type="entry name" value="ALPHA-METHYLACYL-COA RACEMASE"/>
    <property type="match status" value="1"/>
</dbReference>
<dbReference type="Gene3D" id="3.40.50.10540">
    <property type="entry name" value="Crotonobetainyl-coa:carnitine coa-transferase, domain 1"/>
    <property type="match status" value="1"/>
</dbReference>
<evidence type="ECO:0000313" key="1">
    <source>
        <dbReference type="EMBL" id="GGC84497.1"/>
    </source>
</evidence>
<dbReference type="InterPro" id="IPR050509">
    <property type="entry name" value="CoA-transferase_III"/>
</dbReference>
<dbReference type="SUPFAM" id="SSF89796">
    <property type="entry name" value="CoA-transferase family III (CaiB/BaiF)"/>
    <property type="match status" value="1"/>
</dbReference>
<proteinExistence type="predicted"/>